<keyword evidence="3" id="KW-1185">Reference proteome</keyword>
<reference evidence="2" key="1">
    <citation type="journal article" date="2020" name="Stud. Mycol.">
        <title>101 Dothideomycetes genomes: a test case for predicting lifestyles and emergence of pathogens.</title>
        <authorList>
            <person name="Haridas S."/>
            <person name="Albert R."/>
            <person name="Binder M."/>
            <person name="Bloem J."/>
            <person name="Labutti K."/>
            <person name="Salamov A."/>
            <person name="Andreopoulos B."/>
            <person name="Baker S."/>
            <person name="Barry K."/>
            <person name="Bills G."/>
            <person name="Bluhm B."/>
            <person name="Cannon C."/>
            <person name="Castanera R."/>
            <person name="Culley D."/>
            <person name="Daum C."/>
            <person name="Ezra D."/>
            <person name="Gonzalez J."/>
            <person name="Henrissat B."/>
            <person name="Kuo A."/>
            <person name="Liang C."/>
            <person name="Lipzen A."/>
            <person name="Lutzoni F."/>
            <person name="Magnuson J."/>
            <person name="Mondo S."/>
            <person name="Nolan M."/>
            <person name="Ohm R."/>
            <person name="Pangilinan J."/>
            <person name="Park H.-J."/>
            <person name="Ramirez L."/>
            <person name="Alfaro M."/>
            <person name="Sun H."/>
            <person name="Tritt A."/>
            <person name="Yoshinaga Y."/>
            <person name="Zwiers L.-H."/>
            <person name="Turgeon B."/>
            <person name="Goodwin S."/>
            <person name="Spatafora J."/>
            <person name="Crous P."/>
            <person name="Grigoriev I."/>
        </authorList>
    </citation>
    <scope>NUCLEOTIDE SEQUENCE</scope>
    <source>
        <strain evidence="2">CBS 627.86</strain>
    </source>
</reference>
<protein>
    <submittedName>
        <fullName evidence="2">Uncharacterized protein</fullName>
    </submittedName>
</protein>
<evidence type="ECO:0000313" key="3">
    <source>
        <dbReference type="Proteomes" id="UP000799770"/>
    </source>
</evidence>
<keyword evidence="1" id="KW-1133">Transmembrane helix</keyword>
<dbReference type="AlphaFoldDB" id="A0A6A5ZI78"/>
<dbReference type="Proteomes" id="UP000799770">
    <property type="component" value="Unassembled WGS sequence"/>
</dbReference>
<organism evidence="2 3">
    <name type="scientific">Lophiotrema nucula</name>
    <dbReference type="NCBI Taxonomy" id="690887"/>
    <lineage>
        <taxon>Eukaryota</taxon>
        <taxon>Fungi</taxon>
        <taxon>Dikarya</taxon>
        <taxon>Ascomycota</taxon>
        <taxon>Pezizomycotina</taxon>
        <taxon>Dothideomycetes</taxon>
        <taxon>Pleosporomycetidae</taxon>
        <taxon>Pleosporales</taxon>
        <taxon>Lophiotremataceae</taxon>
        <taxon>Lophiotrema</taxon>
    </lineage>
</organism>
<keyword evidence="1" id="KW-0472">Membrane</keyword>
<evidence type="ECO:0000313" key="2">
    <source>
        <dbReference type="EMBL" id="KAF2118866.1"/>
    </source>
</evidence>
<evidence type="ECO:0000256" key="1">
    <source>
        <dbReference type="SAM" id="Phobius"/>
    </source>
</evidence>
<name>A0A6A5ZI78_9PLEO</name>
<sequence>MGTSDQEAEMRRLAKSKAAALHPLCLGVKQTWTFADIVSLLVSVMTISGNFVSIRLIQRECVKRSRNEHHRHQQNNASWKGAREVLPMKGFQSSIHGHLLEVDHNLRFSSQLEPPVSFSVSAVLGSDVANPLVAELVDQGSLHLLELLGLQSALGSAKKLIRLLAGRTTLFALIRNSPSAFQEVPSRHEGISIPH</sequence>
<feature type="transmembrane region" description="Helical" evidence="1">
    <location>
        <begin position="37"/>
        <end position="57"/>
    </location>
</feature>
<gene>
    <name evidence="2" type="ORF">BDV96DRAFT_364305</name>
</gene>
<accession>A0A6A5ZI78</accession>
<proteinExistence type="predicted"/>
<dbReference type="EMBL" id="ML977316">
    <property type="protein sequence ID" value="KAF2118866.1"/>
    <property type="molecule type" value="Genomic_DNA"/>
</dbReference>
<keyword evidence="1" id="KW-0812">Transmembrane</keyword>